<dbReference type="OrthoDB" id="894286at2"/>
<accession>A0A4U7N501</accession>
<comment type="caution">
    <text evidence="1">The sequence shown here is derived from an EMBL/GenBank/DDBJ whole genome shotgun (WGS) entry which is preliminary data.</text>
</comment>
<reference evidence="1 2" key="1">
    <citation type="submission" date="2019-04" db="EMBL/GenBank/DDBJ databases">
        <title>Genome sequence of Pelagicola litoralis CL-ES2.</title>
        <authorList>
            <person name="Cao J."/>
        </authorList>
    </citation>
    <scope>NUCLEOTIDE SEQUENCE [LARGE SCALE GENOMIC DNA]</scope>
    <source>
        <strain evidence="1 2">CL-ES2</strain>
    </source>
</reference>
<name>A0A4U7N501_9RHOB</name>
<dbReference type="EMBL" id="SULI01000010">
    <property type="protein sequence ID" value="TKZ20633.1"/>
    <property type="molecule type" value="Genomic_DNA"/>
</dbReference>
<organism evidence="1 2">
    <name type="scientific">Shimia litoralis</name>
    <dbReference type="NCBI Taxonomy" id="420403"/>
    <lineage>
        <taxon>Bacteria</taxon>
        <taxon>Pseudomonadati</taxon>
        <taxon>Pseudomonadota</taxon>
        <taxon>Alphaproteobacteria</taxon>
        <taxon>Rhodobacterales</taxon>
        <taxon>Roseobacteraceae</taxon>
    </lineage>
</organism>
<protein>
    <submittedName>
        <fullName evidence="1">Uncharacterized protein</fullName>
    </submittedName>
</protein>
<dbReference type="AlphaFoldDB" id="A0A4U7N501"/>
<proteinExistence type="predicted"/>
<dbReference type="RefSeq" id="WP_138016282.1">
    <property type="nucleotide sequence ID" value="NZ_SULI01000010.1"/>
</dbReference>
<dbReference type="Proteomes" id="UP000306575">
    <property type="component" value="Unassembled WGS sequence"/>
</dbReference>
<sequence>MPLQNRVQPTSDILAVPVRGQFMGNRGILHTDDRQLRHVRWRHQAWVCCLTDFKNRKRPLMAPRHYTELFFFDEPVALAAGHRPCGECRRAAYKAFLAAANHAGPIAIFDQKLHQARAVPRTFGQRRAIRHFDDLPDGTFVQMDTGQPALIWQDALFPYQPSGYLPPLTRPKSGETRVLTPGPSLIALREGYQVSPRIVET</sequence>
<evidence type="ECO:0000313" key="1">
    <source>
        <dbReference type="EMBL" id="TKZ20633.1"/>
    </source>
</evidence>
<keyword evidence="2" id="KW-1185">Reference proteome</keyword>
<gene>
    <name evidence="1" type="ORF">FAP39_10125</name>
</gene>
<evidence type="ECO:0000313" key="2">
    <source>
        <dbReference type="Proteomes" id="UP000306575"/>
    </source>
</evidence>